<name>A0AAN9XBU5_PSOTE</name>
<dbReference type="Proteomes" id="UP001386955">
    <property type="component" value="Unassembled WGS sequence"/>
</dbReference>
<protein>
    <submittedName>
        <fullName evidence="2">Uncharacterized protein</fullName>
    </submittedName>
</protein>
<feature type="compositionally biased region" description="Basic and acidic residues" evidence="1">
    <location>
        <begin position="18"/>
        <end position="34"/>
    </location>
</feature>
<comment type="caution">
    <text evidence="2">The sequence shown here is derived from an EMBL/GenBank/DDBJ whole genome shotgun (WGS) entry which is preliminary data.</text>
</comment>
<proteinExistence type="predicted"/>
<gene>
    <name evidence="2" type="ORF">VNO78_27156</name>
</gene>
<evidence type="ECO:0000313" key="3">
    <source>
        <dbReference type="Proteomes" id="UP001386955"/>
    </source>
</evidence>
<evidence type="ECO:0000313" key="2">
    <source>
        <dbReference type="EMBL" id="KAK7386819.1"/>
    </source>
</evidence>
<keyword evidence="3" id="KW-1185">Reference proteome</keyword>
<reference evidence="2 3" key="1">
    <citation type="submission" date="2024-01" db="EMBL/GenBank/DDBJ databases">
        <title>The genomes of 5 underutilized Papilionoideae crops provide insights into root nodulation and disease resistanc.</title>
        <authorList>
            <person name="Jiang F."/>
        </authorList>
    </citation>
    <scope>NUCLEOTIDE SEQUENCE [LARGE SCALE GENOMIC DNA]</scope>
    <source>
        <strain evidence="2">DUOXIRENSHENG_FW03</strain>
        <tissue evidence="2">Leaves</tissue>
    </source>
</reference>
<dbReference type="AlphaFoldDB" id="A0AAN9XBU5"/>
<organism evidence="2 3">
    <name type="scientific">Psophocarpus tetragonolobus</name>
    <name type="common">Winged bean</name>
    <name type="synonym">Dolichos tetragonolobus</name>
    <dbReference type="NCBI Taxonomy" id="3891"/>
    <lineage>
        <taxon>Eukaryota</taxon>
        <taxon>Viridiplantae</taxon>
        <taxon>Streptophyta</taxon>
        <taxon>Embryophyta</taxon>
        <taxon>Tracheophyta</taxon>
        <taxon>Spermatophyta</taxon>
        <taxon>Magnoliopsida</taxon>
        <taxon>eudicotyledons</taxon>
        <taxon>Gunneridae</taxon>
        <taxon>Pentapetalae</taxon>
        <taxon>rosids</taxon>
        <taxon>fabids</taxon>
        <taxon>Fabales</taxon>
        <taxon>Fabaceae</taxon>
        <taxon>Papilionoideae</taxon>
        <taxon>50 kb inversion clade</taxon>
        <taxon>NPAAA clade</taxon>
        <taxon>indigoferoid/millettioid clade</taxon>
        <taxon>Phaseoleae</taxon>
        <taxon>Psophocarpus</taxon>
    </lineage>
</organism>
<feature type="region of interest" description="Disordered" evidence="1">
    <location>
        <begin position="1"/>
        <end position="38"/>
    </location>
</feature>
<evidence type="ECO:0000256" key="1">
    <source>
        <dbReference type="SAM" id="MobiDB-lite"/>
    </source>
</evidence>
<dbReference type="EMBL" id="JAYMYS010000007">
    <property type="protein sequence ID" value="KAK7386819.1"/>
    <property type="molecule type" value="Genomic_DNA"/>
</dbReference>
<accession>A0AAN9XBU5</accession>
<sequence>MKTKQAQKKERRGKRIGVSHERETRKEAGQKKQSESNQVVPLVDFGRKRKKEDLSDVLRGRGFISVIESHVTVPDNHTSVYISLDCDSLILALLGCFHFSFFHSVTDLISAYS</sequence>
<feature type="compositionally biased region" description="Basic residues" evidence="1">
    <location>
        <begin position="1"/>
        <end position="17"/>
    </location>
</feature>